<evidence type="ECO:0000259" key="4">
    <source>
        <dbReference type="Pfam" id="PF05378"/>
    </source>
</evidence>
<reference evidence="6 7" key="1">
    <citation type="journal article" date="2013" name="Proc. Natl. Acad. Sci. U.S.A.">
        <title>Fine-scale variation in meiotic recombination in Mimulus inferred from population shotgun sequencing.</title>
        <authorList>
            <person name="Hellsten U."/>
            <person name="Wright K.M."/>
            <person name="Jenkins J."/>
            <person name="Shu S."/>
            <person name="Yuan Y."/>
            <person name="Wessler S.R."/>
            <person name="Schmutz J."/>
            <person name="Willis J.H."/>
            <person name="Rokhsar D.S."/>
        </authorList>
    </citation>
    <scope>NUCLEOTIDE SEQUENCE [LARGE SCALE GENOMIC DNA]</scope>
    <source>
        <strain evidence="7">cv. DUN x IM62</strain>
    </source>
</reference>
<evidence type="ECO:0000313" key="7">
    <source>
        <dbReference type="Proteomes" id="UP000030748"/>
    </source>
</evidence>
<accession>A0A022QYQ8</accession>
<feature type="domain" description="Hydantoinase A/oxoprolinase" evidence="2">
    <location>
        <begin position="238"/>
        <end position="537"/>
    </location>
</feature>
<dbReference type="Proteomes" id="UP000030748">
    <property type="component" value="Unassembled WGS sequence"/>
</dbReference>
<evidence type="ECO:0000259" key="3">
    <source>
        <dbReference type="Pfam" id="PF02538"/>
    </source>
</evidence>
<feature type="domain" description="Acetophenone carboxylase-like C-terminal" evidence="5">
    <location>
        <begin position="560"/>
        <end position="717"/>
    </location>
</feature>
<evidence type="ECO:0000313" key="6">
    <source>
        <dbReference type="EMBL" id="EYU32719.1"/>
    </source>
</evidence>
<dbReference type="PhylomeDB" id="A0A022QYQ8"/>
<dbReference type="eggNOG" id="KOG1939">
    <property type="taxonomic scope" value="Eukaryota"/>
</dbReference>
<gene>
    <name evidence="6" type="ORF">MIMGU_mgv1a000298mg</name>
</gene>
<proteinExistence type="inferred from homology"/>
<dbReference type="AlphaFoldDB" id="A0A022QYQ8"/>
<feature type="domain" description="Hydantoinase/oxoprolinase N-terminal" evidence="4">
    <location>
        <begin position="10"/>
        <end position="215"/>
    </location>
</feature>
<dbReference type="Pfam" id="PF01968">
    <property type="entry name" value="Hydantoinase_A"/>
    <property type="match status" value="1"/>
</dbReference>
<dbReference type="PANTHER" id="PTHR11365:SF2">
    <property type="entry name" value="5-OXOPROLINASE"/>
    <property type="match status" value="1"/>
</dbReference>
<dbReference type="GO" id="GO:0017168">
    <property type="term" value="F:5-oxoprolinase (ATP-hydrolyzing) activity"/>
    <property type="evidence" value="ECO:0000318"/>
    <property type="project" value="GO_Central"/>
</dbReference>
<comment type="similarity">
    <text evidence="1">Belongs to the oxoprolinase family.</text>
</comment>
<protein>
    <recommendedName>
        <fullName evidence="8">5-oxoprolinase</fullName>
    </recommendedName>
</protein>
<dbReference type="Pfam" id="PF05378">
    <property type="entry name" value="Hydant_A_N"/>
    <property type="match status" value="1"/>
</dbReference>
<evidence type="ECO:0000259" key="2">
    <source>
        <dbReference type="Pfam" id="PF01968"/>
    </source>
</evidence>
<dbReference type="OMA" id="TDCNVML"/>
<dbReference type="Pfam" id="PF02538">
    <property type="entry name" value="Hydantoinase_B"/>
    <property type="match status" value="1"/>
</dbReference>
<dbReference type="OrthoDB" id="3643at2759"/>
<dbReference type="STRING" id="4155.A0A022QYQ8"/>
<feature type="domain" description="Hydantoinase B/oxoprolinase" evidence="3">
    <location>
        <begin position="739"/>
        <end position="1266"/>
    </location>
</feature>
<dbReference type="Pfam" id="PF19278">
    <property type="entry name" value="Hydant_A_C"/>
    <property type="match status" value="1"/>
</dbReference>
<organism evidence="6 7">
    <name type="scientific">Erythranthe guttata</name>
    <name type="common">Yellow monkey flower</name>
    <name type="synonym">Mimulus guttatus</name>
    <dbReference type="NCBI Taxonomy" id="4155"/>
    <lineage>
        <taxon>Eukaryota</taxon>
        <taxon>Viridiplantae</taxon>
        <taxon>Streptophyta</taxon>
        <taxon>Embryophyta</taxon>
        <taxon>Tracheophyta</taxon>
        <taxon>Spermatophyta</taxon>
        <taxon>Magnoliopsida</taxon>
        <taxon>eudicotyledons</taxon>
        <taxon>Gunneridae</taxon>
        <taxon>Pentapetalae</taxon>
        <taxon>asterids</taxon>
        <taxon>lamiids</taxon>
        <taxon>Lamiales</taxon>
        <taxon>Phrymaceae</taxon>
        <taxon>Erythranthe</taxon>
    </lineage>
</organism>
<dbReference type="InterPro" id="IPR049517">
    <property type="entry name" value="ACX-like_C"/>
</dbReference>
<evidence type="ECO:0008006" key="8">
    <source>
        <dbReference type="Google" id="ProtNLM"/>
    </source>
</evidence>
<dbReference type="InterPro" id="IPR003692">
    <property type="entry name" value="Hydantoinase_B"/>
</dbReference>
<dbReference type="KEGG" id="egt:105963153"/>
<dbReference type="PANTHER" id="PTHR11365">
    <property type="entry name" value="5-OXOPROLINASE RELATED"/>
    <property type="match status" value="1"/>
</dbReference>
<dbReference type="EMBL" id="KI630827">
    <property type="protein sequence ID" value="EYU32719.1"/>
    <property type="molecule type" value="Genomic_DNA"/>
</dbReference>
<sequence>MGSVEEGKLRFCIDRGGTFTDVYAEIPGKSEGRVMKLLSVDPTNYDDAPVEGIRRILEEFTGQKIPRSSKVPTDKIEWVRMGTTVATNALLERKGEKIALCVTRGFRDLLQIGNQARPNIFDLTVSKPSNLYEEVVEIDERVELVLDEENAKSDSSASIVQGISGEFVRVAKPLNEEDLKPLLKSLLEKGISCLAVVLLHSYTYPQHEVSVEKLAISLGFKHVSLSSALTPMVRAVPRGFTACVDAYLTPVIKEYLKGFISKFDEGLGKLNVLFMQSDGGLAPESRFSGHKAVLSGPAGGVVGYSQTLFGVETEKPLIGFDMGGTSTDVSRYAGSYEHVIETQISGAIIQAPQLEINTVAAGGGSKLKFQFGAFRVGPESVGAHPGPVCYRKGGELAVTDANLVLGYVIPDYFPSIFGPSEDQPLDIGATRDEFEKLARHINLYRKEQDPTAKDMTIEEIAQGFINVANETMCRPIRQLTEMKGHETKNHALACFGGAGPQHACAIARSLGMKEVLIHRFCGILSAYGMGMADVVEDEQEPYSAIYGPESVLEVSNREATLLNRVNEKLQLQGFKEDSITTETYLNLRYEGTDTAIMVKSPMNQDGSRGDYAIEFVRLFQQEYGFELQNRNILICDVRVRGIGVTNILKPRALDPVLGTPKIDGRYRVYLGNGWHDTPLFKLEDMACGHAICGPAVIMNGNSTVIIEPNCKAVVTKYGNIKIEIESIHKVVEASKEVADVVQLSIFNHRFMGIAEQMGRTLQRTSISTNIKERLDFSCALFGPDSGLVANAPHVPVHLGAMSSTVRWQLDYWGDNMNEGDVLVTNHPCAGGSHLPDITVVTPVFDNGKLVFFVASRGHHAEIGGITPGSMPPFSKSIWEEGAAIKAFKLVEKGIFQEEGISKLLLFPSSDDSAHNIPGTRRLQDNLSDLRAQIAANQRGISLIKELIEQYGLATVQSYMNHVQVNAAGAVREMLKSVAAKISSLSAKNEGDSVIIEEEDFMDDGSVIHLKLTIDRKKGEAFFDFSGTSPEVYGNWNAPEAVTAAAVIYCLRSLVDVDIPLNQGCLAPVKIYIPPGSFLSPSDKAAVVGGNVLTSQRITDVVLTAFQACACSQGCMNNLTFGDNTFGYYETIGGGSGAGPTWHGASGVQCHMTNTRMTDPEIFEQRYPVLLHRFGLRKHSGGGGIHRGGDGIVREIEFRRPVVVSILSERRVHAPRGLKGGIDGARGANFLITKDGRKVNLGGKNTVEVQGGEILQILTPGGGGWGSLSAASSGGLHTSI</sequence>
<dbReference type="InterPro" id="IPR045079">
    <property type="entry name" value="Oxoprolinase-like"/>
</dbReference>
<dbReference type="InterPro" id="IPR008040">
    <property type="entry name" value="Hydant_A_N"/>
</dbReference>
<evidence type="ECO:0000259" key="5">
    <source>
        <dbReference type="Pfam" id="PF19278"/>
    </source>
</evidence>
<name>A0A022QYQ8_ERYGU</name>
<evidence type="ECO:0000256" key="1">
    <source>
        <dbReference type="ARBA" id="ARBA00010403"/>
    </source>
</evidence>
<dbReference type="InterPro" id="IPR002821">
    <property type="entry name" value="Hydantoinase_A"/>
</dbReference>
<dbReference type="GO" id="GO:0005829">
    <property type="term" value="C:cytosol"/>
    <property type="evidence" value="ECO:0000318"/>
    <property type="project" value="GO_Central"/>
</dbReference>
<dbReference type="GO" id="GO:0006749">
    <property type="term" value="P:glutathione metabolic process"/>
    <property type="evidence" value="ECO:0000318"/>
    <property type="project" value="GO_Central"/>
</dbReference>
<keyword evidence="7" id="KW-1185">Reference proteome</keyword>